<evidence type="ECO:0000256" key="5">
    <source>
        <dbReference type="ARBA" id="ARBA00023015"/>
    </source>
</evidence>
<dbReference type="InterPro" id="IPR016177">
    <property type="entry name" value="DNA-bd_dom_sf"/>
</dbReference>
<feature type="compositionally biased region" description="Polar residues" evidence="10">
    <location>
        <begin position="549"/>
        <end position="566"/>
    </location>
</feature>
<dbReference type="PANTHER" id="PTHR33345">
    <property type="entry name" value="ADAPTER PROTEIN, PUTATIVE-RELATED"/>
    <property type="match status" value="1"/>
</dbReference>
<gene>
    <name evidence="12" type="ORF">AXG93_4079s1070</name>
</gene>
<sequence>MKRKARKKPRIPKVGDVKMVKVHPLAGKCGEGPPLAPESWKWRAGNRLSDMYFTSPTGEKFRSRPELNIFLATLDNPPPLDSFRWRVTEDFLAKHQVIAQDARRRQSGEGGSKKQNEESCAEKKATKRKDVVDDAQEKRKKKVKTEISTTPQQPSPPPTVPNTDASPIPHTPIPESAPASQGGVADTDGIFKTPSAKRRSKVKANKKDHFDKDCGDRFFPSILASKASWKWLYDNEVATRFLAEAEKLKGKDELEIPDFRNLLLHRSSDMNNISRYSNQVLRVFVQIMRNVEPPASMGKVELVHLVVSWKCKKKHQWCLLETTRLATPDSKSSKGDGCPAGSRDDKLPGQNATVSSNRGSIPASEGTTNRGQIAGASAQRESISRSGGSKKTPRGREQFVEPLGNLHNPGFRSQSSPLDLNVKLPSGPEVVTAKEEPGHETDSQQIPMPKANAHIPKSAKPRAGAGLSRSGGKKSSAPGASTPANRGSGATEGSAHPPEVVAASEARYNVQYKQNENVVILQRISTNAEGNQSTANQLHGVRLPPGEVQGSSTRADGSNVMESTQEVPPVPPTCNTDKDGSDCRCKVCSSDHGFCRGCMCCFCSNAVKPEDDWMALRCDCKHLSHVKCAMEKKMAGVVKELELDAELSCPSCSQKLDLGPFFVKSFDRLHGEDPKMHPTDLGPLVVLVLQLLEGSENKKYKYFQKLVEEMYNLMTKFPIQDLVRLLLTEIKKELHEPVDPDLGGSHVGEAAIEAAVKRRVDMEPLFNTLQSAYQSLVDQTKLARLTKASDRAKQRVMEREMEGLEAEDDQISPASILVQIENQKKIAQQEFEKLGRLKNTMVKADSPSFIDIDASMNKWLESLRAQRKEVESAEAELRRLEHQYRRSIGF</sequence>
<evidence type="ECO:0000259" key="11">
    <source>
        <dbReference type="PROSITE" id="PS50982"/>
    </source>
</evidence>
<keyword evidence="13" id="KW-1185">Reference proteome</keyword>
<keyword evidence="2" id="KW-0479">Metal-binding</keyword>
<evidence type="ECO:0000313" key="12">
    <source>
        <dbReference type="EMBL" id="OAE24018.1"/>
    </source>
</evidence>
<keyword evidence="9" id="KW-0175">Coiled coil</keyword>
<feature type="compositionally biased region" description="Polar residues" evidence="10">
    <location>
        <begin position="350"/>
        <end position="371"/>
    </location>
</feature>
<dbReference type="GO" id="GO:0003677">
    <property type="term" value="F:DNA binding"/>
    <property type="evidence" value="ECO:0007669"/>
    <property type="project" value="UniProtKB-KW"/>
</dbReference>
<comment type="subcellular location">
    <subcellularLocation>
        <location evidence="1">Nucleus</location>
    </subcellularLocation>
</comment>
<feature type="compositionally biased region" description="Basic and acidic residues" evidence="10">
    <location>
        <begin position="432"/>
        <end position="442"/>
    </location>
</feature>
<reference evidence="12" key="1">
    <citation type="submission" date="2016-03" db="EMBL/GenBank/DDBJ databases">
        <title>Mechanisms controlling the formation of the plant cell surface in tip-growing cells are functionally conserved among land plants.</title>
        <authorList>
            <person name="Honkanen S."/>
            <person name="Jones V.A."/>
            <person name="Morieri G."/>
            <person name="Champion C."/>
            <person name="Hetherington A.J."/>
            <person name="Kelly S."/>
            <person name="Saint-Marcoux D."/>
            <person name="Proust H."/>
            <person name="Prescott H."/>
            <person name="Dolan L."/>
        </authorList>
    </citation>
    <scope>NUCLEOTIDE SEQUENCE [LARGE SCALE GENOMIC DNA]</scope>
    <source>
        <tissue evidence="12">Whole gametophyte</tissue>
    </source>
</reference>
<keyword evidence="6" id="KW-0238">DNA-binding</keyword>
<keyword evidence="3" id="KW-0863">Zinc-finger</keyword>
<evidence type="ECO:0000256" key="6">
    <source>
        <dbReference type="ARBA" id="ARBA00023125"/>
    </source>
</evidence>
<keyword evidence="4" id="KW-0862">Zinc</keyword>
<dbReference type="Pfam" id="PF07227">
    <property type="entry name" value="PHD_Oberon"/>
    <property type="match status" value="1"/>
</dbReference>
<comment type="caution">
    <text evidence="12">The sequence shown here is derived from an EMBL/GenBank/DDBJ whole genome shotgun (WGS) entry which is preliminary data.</text>
</comment>
<feature type="domain" description="MBD" evidence="11">
    <location>
        <begin position="26"/>
        <end position="90"/>
    </location>
</feature>
<keyword evidence="8" id="KW-0539">Nucleus</keyword>
<feature type="compositionally biased region" description="Basic and acidic residues" evidence="10">
    <location>
        <begin position="101"/>
        <end position="137"/>
    </location>
</feature>
<feature type="region of interest" description="Disordered" evidence="10">
    <location>
        <begin position="537"/>
        <end position="573"/>
    </location>
</feature>
<feature type="region of interest" description="Disordered" evidence="10">
    <location>
        <begin position="99"/>
        <end position="208"/>
    </location>
</feature>
<evidence type="ECO:0000313" key="13">
    <source>
        <dbReference type="Proteomes" id="UP000077202"/>
    </source>
</evidence>
<evidence type="ECO:0000256" key="9">
    <source>
        <dbReference type="SAM" id="Coils"/>
    </source>
</evidence>
<dbReference type="Pfam" id="PF01429">
    <property type="entry name" value="MBD"/>
    <property type="match status" value="1"/>
</dbReference>
<dbReference type="Gene3D" id="3.30.890.10">
    <property type="entry name" value="Methyl-cpg-binding Protein 2, Chain A"/>
    <property type="match status" value="1"/>
</dbReference>
<keyword evidence="5" id="KW-0805">Transcription regulation</keyword>
<dbReference type="PANTHER" id="PTHR33345:SF6">
    <property type="entry name" value="OS03G0747200 PROTEIN"/>
    <property type="match status" value="1"/>
</dbReference>
<evidence type="ECO:0000256" key="10">
    <source>
        <dbReference type="SAM" id="MobiDB-lite"/>
    </source>
</evidence>
<feature type="compositionally biased region" description="Polar residues" evidence="10">
    <location>
        <begin position="379"/>
        <end position="389"/>
    </location>
</feature>
<feature type="compositionally biased region" description="Low complexity" evidence="10">
    <location>
        <begin position="468"/>
        <end position="481"/>
    </location>
</feature>
<evidence type="ECO:0000256" key="4">
    <source>
        <dbReference type="ARBA" id="ARBA00022833"/>
    </source>
</evidence>
<feature type="region of interest" description="Disordered" evidence="10">
    <location>
        <begin position="327"/>
        <end position="497"/>
    </location>
</feature>
<evidence type="ECO:0000256" key="8">
    <source>
        <dbReference type="ARBA" id="ARBA00023242"/>
    </source>
</evidence>
<dbReference type="GO" id="GO:0005634">
    <property type="term" value="C:nucleus"/>
    <property type="evidence" value="ECO:0007669"/>
    <property type="project" value="UniProtKB-SubCell"/>
</dbReference>
<accession>A0A176VT57</accession>
<evidence type="ECO:0000256" key="7">
    <source>
        <dbReference type="ARBA" id="ARBA00023163"/>
    </source>
</evidence>
<evidence type="ECO:0000256" key="3">
    <source>
        <dbReference type="ARBA" id="ARBA00022771"/>
    </source>
</evidence>
<dbReference type="SUPFAM" id="SSF54171">
    <property type="entry name" value="DNA-binding domain"/>
    <property type="match status" value="1"/>
</dbReference>
<dbReference type="GO" id="GO:0008270">
    <property type="term" value="F:zinc ion binding"/>
    <property type="evidence" value="ECO:0007669"/>
    <property type="project" value="UniProtKB-KW"/>
</dbReference>
<dbReference type="PROSITE" id="PS50982">
    <property type="entry name" value="MBD"/>
    <property type="match status" value="1"/>
</dbReference>
<organism evidence="12 13">
    <name type="scientific">Marchantia polymorpha subsp. ruderalis</name>
    <dbReference type="NCBI Taxonomy" id="1480154"/>
    <lineage>
        <taxon>Eukaryota</taxon>
        <taxon>Viridiplantae</taxon>
        <taxon>Streptophyta</taxon>
        <taxon>Embryophyta</taxon>
        <taxon>Marchantiophyta</taxon>
        <taxon>Marchantiopsida</taxon>
        <taxon>Marchantiidae</taxon>
        <taxon>Marchantiales</taxon>
        <taxon>Marchantiaceae</taxon>
        <taxon>Marchantia</taxon>
    </lineage>
</organism>
<evidence type="ECO:0000256" key="1">
    <source>
        <dbReference type="ARBA" id="ARBA00004123"/>
    </source>
</evidence>
<feature type="coiled-coil region" evidence="9">
    <location>
        <begin position="787"/>
        <end position="883"/>
    </location>
</feature>
<protein>
    <recommendedName>
        <fullName evidence="11">MBD domain-containing protein</fullName>
    </recommendedName>
</protein>
<dbReference type="InterPro" id="IPR032881">
    <property type="entry name" value="Oberon-like_PHD"/>
</dbReference>
<feature type="compositionally biased region" description="Basic residues" evidence="10">
    <location>
        <begin position="195"/>
        <end position="204"/>
    </location>
</feature>
<proteinExistence type="predicted"/>
<name>A0A176VT57_MARPO</name>
<dbReference type="Proteomes" id="UP000077202">
    <property type="component" value="Unassembled WGS sequence"/>
</dbReference>
<dbReference type="EMBL" id="LVLJ01002688">
    <property type="protein sequence ID" value="OAE24018.1"/>
    <property type="molecule type" value="Genomic_DNA"/>
</dbReference>
<keyword evidence="7" id="KW-0804">Transcription</keyword>
<evidence type="ECO:0000256" key="2">
    <source>
        <dbReference type="ARBA" id="ARBA00022723"/>
    </source>
</evidence>
<dbReference type="InterPro" id="IPR001739">
    <property type="entry name" value="Methyl_CpG_DNA-bd"/>
</dbReference>
<dbReference type="AlphaFoldDB" id="A0A176VT57"/>